<comment type="caution">
    <text evidence="1">The sequence shown here is derived from an EMBL/GenBank/DDBJ whole genome shotgun (WGS) entry which is preliminary data.</text>
</comment>
<evidence type="ECO:0000313" key="1">
    <source>
        <dbReference type="EMBL" id="KAG1769696.1"/>
    </source>
</evidence>
<sequence length="215" mass="24544">MELRTYLLGYKPPTFSTVYTDYVVYEQYCHKFMNQPHAIAALLHGGLVWWLALHSIGFDALPSVLDGISQEAVPFRLMLSIDGQTYFNDELSEEEVDFICRMYYIYDNAGNVGKISWWPRPQAWATSGLNVGFWSTGCEHWFQKCLNNIRDGVSRNRHLSTNDVNGPMTNSQWKTSIKFNTGTNKMRKNVQAACGSFLATKASGKNFFLLSLVHF</sequence>
<organism evidence="1 2">
    <name type="scientific">Suillus placidus</name>
    <dbReference type="NCBI Taxonomy" id="48579"/>
    <lineage>
        <taxon>Eukaryota</taxon>
        <taxon>Fungi</taxon>
        <taxon>Dikarya</taxon>
        <taxon>Basidiomycota</taxon>
        <taxon>Agaricomycotina</taxon>
        <taxon>Agaricomycetes</taxon>
        <taxon>Agaricomycetidae</taxon>
        <taxon>Boletales</taxon>
        <taxon>Suillineae</taxon>
        <taxon>Suillaceae</taxon>
        <taxon>Suillus</taxon>
    </lineage>
</organism>
<proteinExistence type="predicted"/>
<accession>A0A9P6ZL20</accession>
<dbReference type="Proteomes" id="UP000714275">
    <property type="component" value="Unassembled WGS sequence"/>
</dbReference>
<name>A0A9P6ZL20_9AGAM</name>
<protein>
    <submittedName>
        <fullName evidence="1">Uncharacterized protein</fullName>
    </submittedName>
</protein>
<keyword evidence="2" id="KW-1185">Reference proteome</keyword>
<dbReference type="AlphaFoldDB" id="A0A9P6ZL20"/>
<dbReference type="EMBL" id="JABBWD010000070">
    <property type="protein sequence ID" value="KAG1769696.1"/>
    <property type="molecule type" value="Genomic_DNA"/>
</dbReference>
<dbReference type="OrthoDB" id="2658589at2759"/>
<reference evidence="1" key="1">
    <citation type="journal article" date="2020" name="New Phytol.">
        <title>Comparative genomics reveals dynamic genome evolution in host specialist ectomycorrhizal fungi.</title>
        <authorList>
            <person name="Lofgren L.A."/>
            <person name="Nguyen N.H."/>
            <person name="Vilgalys R."/>
            <person name="Ruytinx J."/>
            <person name="Liao H.L."/>
            <person name="Branco S."/>
            <person name="Kuo A."/>
            <person name="LaButti K."/>
            <person name="Lipzen A."/>
            <person name="Andreopoulos W."/>
            <person name="Pangilinan J."/>
            <person name="Riley R."/>
            <person name="Hundley H."/>
            <person name="Na H."/>
            <person name="Barry K."/>
            <person name="Grigoriev I.V."/>
            <person name="Stajich J.E."/>
            <person name="Kennedy P.G."/>
        </authorList>
    </citation>
    <scope>NUCLEOTIDE SEQUENCE</scope>
    <source>
        <strain evidence="1">DOB743</strain>
    </source>
</reference>
<gene>
    <name evidence="1" type="ORF">EV702DRAFT_978492</name>
</gene>
<evidence type="ECO:0000313" key="2">
    <source>
        <dbReference type="Proteomes" id="UP000714275"/>
    </source>
</evidence>